<reference evidence="2" key="1">
    <citation type="submission" date="2015-04" db="UniProtKB">
        <authorList>
            <consortium name="EnsemblPlants"/>
        </authorList>
    </citation>
    <scope>IDENTIFICATION</scope>
    <source>
        <strain evidence="2">SL10</strain>
    </source>
</reference>
<proteinExistence type="predicted"/>
<dbReference type="AlphaFoldDB" id="A0A0E0FP52"/>
<sequence>LRALKPPRHHRHLSAAVANSSRVAPPLWTTPTCAAISSGSASTWATSATGSFAPNPAGSPSSPCTRGSRPQSRLQPHLTSALAASALRRHHHRLRRRVAKPGHHSVSPIHHRNTISSTQSGRRLSPATSNLAVAAVRSAASGRTSADPPSSPKVAGAPLPPLKVSPSLGLPSSFAGRRRSRLTASSLPPLSSPEERRRSRPSVRASRPLPLVDVPR</sequence>
<feature type="compositionally biased region" description="Basic residues" evidence="1">
    <location>
        <begin position="89"/>
        <end position="113"/>
    </location>
</feature>
<dbReference type="Gramene" id="ONIVA01G24760.1">
    <property type="protein sequence ID" value="ONIVA01G24760.1"/>
    <property type="gene ID" value="ONIVA01G24760"/>
</dbReference>
<feature type="compositionally biased region" description="Polar residues" evidence="1">
    <location>
        <begin position="58"/>
        <end position="74"/>
    </location>
</feature>
<feature type="compositionally biased region" description="Low complexity" evidence="1">
    <location>
        <begin position="44"/>
        <end position="53"/>
    </location>
</feature>
<evidence type="ECO:0000313" key="3">
    <source>
        <dbReference type="Proteomes" id="UP000006591"/>
    </source>
</evidence>
<feature type="region of interest" description="Disordered" evidence="1">
    <location>
        <begin position="89"/>
        <end position="216"/>
    </location>
</feature>
<reference evidence="2" key="2">
    <citation type="submission" date="2018-04" db="EMBL/GenBank/DDBJ databases">
        <title>OnivRS2 (Oryza nivara Reference Sequence Version 2).</title>
        <authorList>
            <person name="Zhang J."/>
            <person name="Kudrna D."/>
            <person name="Lee S."/>
            <person name="Talag J."/>
            <person name="Rajasekar S."/>
            <person name="Welchert J."/>
            <person name="Hsing Y.-I."/>
            <person name="Wing R.A."/>
        </authorList>
    </citation>
    <scope>NUCLEOTIDE SEQUENCE [LARGE SCALE GENOMIC DNA]</scope>
</reference>
<dbReference type="EnsemblPlants" id="ONIVA01G24760.1">
    <property type="protein sequence ID" value="ONIVA01G24760.1"/>
    <property type="gene ID" value="ONIVA01G24760"/>
</dbReference>
<protein>
    <submittedName>
        <fullName evidence="2">Uncharacterized protein</fullName>
    </submittedName>
</protein>
<dbReference type="HOGENOM" id="CLU_1280617_0_0_1"/>
<feature type="region of interest" description="Disordered" evidence="1">
    <location>
        <begin position="44"/>
        <end position="75"/>
    </location>
</feature>
<organism evidence="2">
    <name type="scientific">Oryza nivara</name>
    <name type="common">Indian wild rice</name>
    <name type="synonym">Oryza sativa f. spontanea</name>
    <dbReference type="NCBI Taxonomy" id="4536"/>
    <lineage>
        <taxon>Eukaryota</taxon>
        <taxon>Viridiplantae</taxon>
        <taxon>Streptophyta</taxon>
        <taxon>Embryophyta</taxon>
        <taxon>Tracheophyta</taxon>
        <taxon>Spermatophyta</taxon>
        <taxon>Magnoliopsida</taxon>
        <taxon>Liliopsida</taxon>
        <taxon>Poales</taxon>
        <taxon>Poaceae</taxon>
        <taxon>BOP clade</taxon>
        <taxon>Oryzoideae</taxon>
        <taxon>Oryzeae</taxon>
        <taxon>Oryzinae</taxon>
        <taxon>Oryza</taxon>
    </lineage>
</organism>
<evidence type="ECO:0000313" key="2">
    <source>
        <dbReference type="EnsemblPlants" id="ONIVA01G24760.1"/>
    </source>
</evidence>
<dbReference type="Proteomes" id="UP000006591">
    <property type="component" value="Chromosome 1"/>
</dbReference>
<evidence type="ECO:0000256" key="1">
    <source>
        <dbReference type="SAM" id="MobiDB-lite"/>
    </source>
</evidence>
<keyword evidence="3" id="KW-1185">Reference proteome</keyword>
<feature type="compositionally biased region" description="Low complexity" evidence="1">
    <location>
        <begin position="202"/>
        <end position="216"/>
    </location>
</feature>
<feature type="compositionally biased region" description="Polar residues" evidence="1">
    <location>
        <begin position="114"/>
        <end position="131"/>
    </location>
</feature>
<name>A0A0E0FP52_ORYNI</name>
<feature type="compositionally biased region" description="Low complexity" evidence="1">
    <location>
        <begin position="132"/>
        <end position="146"/>
    </location>
</feature>
<accession>A0A0E0FP52</accession>